<dbReference type="InterPro" id="IPR005467">
    <property type="entry name" value="His_kinase_dom"/>
</dbReference>
<feature type="domain" description="Histidine kinase" evidence="13">
    <location>
        <begin position="371"/>
        <end position="477"/>
    </location>
</feature>
<evidence type="ECO:0000259" key="14">
    <source>
        <dbReference type="PROSITE" id="PS50885"/>
    </source>
</evidence>
<dbReference type="Pfam" id="PF06580">
    <property type="entry name" value="His_kinase"/>
    <property type="match status" value="1"/>
</dbReference>
<organism evidence="15 16">
    <name type="scientific">Sutcliffiella horikoshii</name>
    <dbReference type="NCBI Taxonomy" id="79883"/>
    <lineage>
        <taxon>Bacteria</taxon>
        <taxon>Bacillati</taxon>
        <taxon>Bacillota</taxon>
        <taxon>Bacilli</taxon>
        <taxon>Bacillales</taxon>
        <taxon>Bacillaceae</taxon>
        <taxon>Sutcliffiella</taxon>
    </lineage>
</organism>
<keyword evidence="12" id="KW-0812">Transmembrane</keyword>
<evidence type="ECO:0000256" key="9">
    <source>
        <dbReference type="ARBA" id="ARBA00022840"/>
    </source>
</evidence>
<reference evidence="15 16" key="1">
    <citation type="submission" date="2019-08" db="EMBL/GenBank/DDBJ databases">
        <title>Bacillus genomes from the desert of Cuatro Cienegas, Coahuila.</title>
        <authorList>
            <person name="Olmedo-Alvarez G."/>
        </authorList>
    </citation>
    <scope>NUCLEOTIDE SEQUENCE [LARGE SCALE GENOMIC DNA]</scope>
    <source>
        <strain evidence="15 16">CH28_1T</strain>
    </source>
</reference>
<keyword evidence="8" id="KW-0418">Kinase</keyword>
<keyword evidence="11 12" id="KW-0472">Membrane</keyword>
<evidence type="ECO:0000256" key="12">
    <source>
        <dbReference type="SAM" id="Phobius"/>
    </source>
</evidence>
<protein>
    <recommendedName>
        <fullName evidence="3">histidine kinase</fullName>
        <ecNumber evidence="3">2.7.13.3</ecNumber>
    </recommendedName>
</protein>
<evidence type="ECO:0000256" key="3">
    <source>
        <dbReference type="ARBA" id="ARBA00012438"/>
    </source>
</evidence>
<evidence type="ECO:0000256" key="10">
    <source>
        <dbReference type="ARBA" id="ARBA00023012"/>
    </source>
</evidence>
<proteinExistence type="predicted"/>
<evidence type="ECO:0000256" key="2">
    <source>
        <dbReference type="ARBA" id="ARBA00004651"/>
    </source>
</evidence>
<accession>A0A5D4SVR9</accession>
<dbReference type="InterPro" id="IPR010559">
    <property type="entry name" value="Sig_transdc_His_kin_internal"/>
</dbReference>
<dbReference type="SUPFAM" id="SSF158472">
    <property type="entry name" value="HAMP domain-like"/>
    <property type="match status" value="1"/>
</dbReference>
<evidence type="ECO:0000256" key="11">
    <source>
        <dbReference type="ARBA" id="ARBA00023136"/>
    </source>
</evidence>
<evidence type="ECO:0000313" key="15">
    <source>
        <dbReference type="EMBL" id="TYS67503.1"/>
    </source>
</evidence>
<dbReference type="Gene3D" id="6.10.340.10">
    <property type="match status" value="1"/>
</dbReference>
<evidence type="ECO:0000256" key="5">
    <source>
        <dbReference type="ARBA" id="ARBA00022553"/>
    </source>
</evidence>
<comment type="caution">
    <text evidence="15">The sequence shown here is derived from an EMBL/GenBank/DDBJ whole genome shotgun (WGS) entry which is preliminary data.</text>
</comment>
<feature type="transmembrane region" description="Helical" evidence="12">
    <location>
        <begin position="6"/>
        <end position="29"/>
    </location>
</feature>
<dbReference type="InterPro" id="IPR003660">
    <property type="entry name" value="HAMP_dom"/>
</dbReference>
<feature type="domain" description="HAMP" evidence="14">
    <location>
        <begin position="198"/>
        <end position="250"/>
    </location>
</feature>
<evidence type="ECO:0000256" key="1">
    <source>
        <dbReference type="ARBA" id="ARBA00000085"/>
    </source>
</evidence>
<comment type="catalytic activity">
    <reaction evidence="1">
        <text>ATP + protein L-histidine = ADP + protein N-phospho-L-histidine.</text>
        <dbReference type="EC" id="2.7.13.3"/>
    </reaction>
</comment>
<keyword evidence="10" id="KW-0902">Two-component regulatory system</keyword>
<dbReference type="SMART" id="SM00304">
    <property type="entry name" value="HAMP"/>
    <property type="match status" value="1"/>
</dbReference>
<dbReference type="Pfam" id="PF00672">
    <property type="entry name" value="HAMP"/>
    <property type="match status" value="1"/>
</dbReference>
<feature type="transmembrane region" description="Helical" evidence="12">
    <location>
        <begin position="174"/>
        <end position="196"/>
    </location>
</feature>
<evidence type="ECO:0000256" key="7">
    <source>
        <dbReference type="ARBA" id="ARBA00022741"/>
    </source>
</evidence>
<keyword evidence="6" id="KW-0808">Transferase</keyword>
<dbReference type="GO" id="GO:0000155">
    <property type="term" value="F:phosphorelay sensor kinase activity"/>
    <property type="evidence" value="ECO:0007669"/>
    <property type="project" value="InterPro"/>
</dbReference>
<dbReference type="EMBL" id="VTEV01000005">
    <property type="protein sequence ID" value="TYS67503.1"/>
    <property type="molecule type" value="Genomic_DNA"/>
</dbReference>
<dbReference type="GO" id="GO:0005886">
    <property type="term" value="C:plasma membrane"/>
    <property type="evidence" value="ECO:0007669"/>
    <property type="project" value="UniProtKB-SubCell"/>
</dbReference>
<evidence type="ECO:0000313" key="16">
    <source>
        <dbReference type="Proteomes" id="UP000322524"/>
    </source>
</evidence>
<keyword evidence="5" id="KW-0597">Phosphoprotein</keyword>
<dbReference type="PROSITE" id="PS50885">
    <property type="entry name" value="HAMP"/>
    <property type="match status" value="1"/>
</dbReference>
<dbReference type="EC" id="2.7.13.3" evidence="3"/>
<sequence length="484" mass="55500">MTSIQKKILALTTVVLVIMSTIWIALTYYNHKTHKQYNDILQRYLSMNEVTKASQQLVTDLNNYTIDPTQDSLDKLAASKEQVQQAKYGVYHLRNTENDFTLTNYMNLIDSLVEATDRSILFQSENDTEASAQEFAEATRITTYISEMTLTLIDTELNTFDRFYRGIIEQSGEVIKLGIWSLLLITCLLLLVTYWFSLTITRPVFQLTKAANELSKGNFDQQVKIETNDEIAFLARTFDRMRININNLISEIKQKAALERELQESRLLLQESQFRSLQSQINPHFLFNTLNTLSKKAYLEGSEETSDLLVSVAGILRYNLKRQDRSVTLHDEIQVLKQYMDIQKARFTDRLQLHWDIDESCLELKIPALTLQPIIENAVIHAVEPKEDGGNIWFRVKVDGSQVVIEIEDDGMGMPEQKILQILNEESPLPTEGHSTGIGFSNVVKRLRLFYGYDDVIDIKGIQGKGTKVILKIKHSNNERSQTG</sequence>
<evidence type="ECO:0000259" key="13">
    <source>
        <dbReference type="PROSITE" id="PS50109"/>
    </source>
</evidence>
<dbReference type="SMART" id="SM00387">
    <property type="entry name" value="HATPase_c"/>
    <property type="match status" value="1"/>
</dbReference>
<dbReference type="Pfam" id="PF02518">
    <property type="entry name" value="HATPase_c"/>
    <property type="match status" value="1"/>
</dbReference>
<dbReference type="GO" id="GO:0005524">
    <property type="term" value="F:ATP binding"/>
    <property type="evidence" value="ECO:0007669"/>
    <property type="project" value="UniProtKB-KW"/>
</dbReference>
<dbReference type="PANTHER" id="PTHR34220:SF7">
    <property type="entry name" value="SENSOR HISTIDINE KINASE YPDA"/>
    <property type="match status" value="1"/>
</dbReference>
<dbReference type="Gene3D" id="3.30.565.10">
    <property type="entry name" value="Histidine kinase-like ATPase, C-terminal domain"/>
    <property type="match status" value="1"/>
</dbReference>
<name>A0A5D4SVR9_9BACI</name>
<dbReference type="InterPro" id="IPR050640">
    <property type="entry name" value="Bact_2-comp_sensor_kinase"/>
</dbReference>
<keyword evidence="12" id="KW-1133">Transmembrane helix</keyword>
<dbReference type="PANTHER" id="PTHR34220">
    <property type="entry name" value="SENSOR HISTIDINE KINASE YPDA"/>
    <property type="match status" value="1"/>
</dbReference>
<dbReference type="OrthoDB" id="9776552at2"/>
<dbReference type="CDD" id="cd06225">
    <property type="entry name" value="HAMP"/>
    <property type="match status" value="1"/>
</dbReference>
<dbReference type="SUPFAM" id="SSF55874">
    <property type="entry name" value="ATPase domain of HSP90 chaperone/DNA topoisomerase II/histidine kinase"/>
    <property type="match status" value="1"/>
</dbReference>
<dbReference type="RefSeq" id="WP_148988618.1">
    <property type="nucleotide sequence ID" value="NZ_VTEV01000005.1"/>
</dbReference>
<gene>
    <name evidence="15" type="ORF">FZC76_13030</name>
</gene>
<dbReference type="Proteomes" id="UP000322524">
    <property type="component" value="Unassembled WGS sequence"/>
</dbReference>
<dbReference type="InterPro" id="IPR003594">
    <property type="entry name" value="HATPase_dom"/>
</dbReference>
<dbReference type="AlphaFoldDB" id="A0A5D4SVR9"/>
<dbReference type="PROSITE" id="PS50109">
    <property type="entry name" value="HIS_KIN"/>
    <property type="match status" value="1"/>
</dbReference>
<keyword evidence="7" id="KW-0547">Nucleotide-binding</keyword>
<evidence type="ECO:0000256" key="6">
    <source>
        <dbReference type="ARBA" id="ARBA00022679"/>
    </source>
</evidence>
<keyword evidence="4" id="KW-1003">Cell membrane</keyword>
<evidence type="ECO:0000256" key="8">
    <source>
        <dbReference type="ARBA" id="ARBA00022777"/>
    </source>
</evidence>
<keyword evidence="9" id="KW-0067">ATP-binding</keyword>
<comment type="subcellular location">
    <subcellularLocation>
        <location evidence="2">Cell membrane</location>
        <topology evidence="2">Multi-pass membrane protein</topology>
    </subcellularLocation>
</comment>
<evidence type="ECO:0000256" key="4">
    <source>
        <dbReference type="ARBA" id="ARBA00022475"/>
    </source>
</evidence>
<dbReference type="InterPro" id="IPR036890">
    <property type="entry name" value="HATPase_C_sf"/>
</dbReference>